<accession>A0AAD7D2B5</accession>
<gene>
    <name evidence="2" type="ORF">B0H17DRAFT_1140510</name>
</gene>
<organism evidence="2 3">
    <name type="scientific">Mycena rosella</name>
    <name type="common">Pink bonnet</name>
    <name type="synonym">Agaricus rosellus</name>
    <dbReference type="NCBI Taxonomy" id="1033263"/>
    <lineage>
        <taxon>Eukaryota</taxon>
        <taxon>Fungi</taxon>
        <taxon>Dikarya</taxon>
        <taxon>Basidiomycota</taxon>
        <taxon>Agaricomycotina</taxon>
        <taxon>Agaricomycetes</taxon>
        <taxon>Agaricomycetidae</taxon>
        <taxon>Agaricales</taxon>
        <taxon>Marasmiineae</taxon>
        <taxon>Mycenaceae</taxon>
        <taxon>Mycena</taxon>
    </lineage>
</organism>
<sequence>MLILTVMQARVMDPPVTRDHTPMVPTRIDAIIGPNRLAEAAPPRTCIDHGTTIRRPTPATRHPRPRAPPRTISHPIARVRLLDGHPVFPSPNRWSTPRSWGPDGSFPAHEAQRRLEATAKVEENANTTILPIHLTEASLVGPWHGITISSYTHAYNFELWILLGCPYTWNIGDPTAERTEGKAYILSRQQRYQDDHRLRVQHTEGRTSPDSTRRPLVERLAPPAGTRPSPTRGPVYNGPADPSNPPTVVKTRVHQTETWPRGVRTEIGQIPRTSNALPNVEDLVCLNTLQALAPNALEDRELYDHFMTQAYELLSVPGYFHRIIQFGEYPEDFLPMSPYPFGTEHLDHCAVAAWLVIHGISPSSDDFGMLQSFAQSARRQDDGPAPSNDATEFNTRFPQSTNEVVRLPESSMIHRDALDFGPLREGLVSAVPSQPYAQEDAVMTNAEDDQTVPTDDDHALLY</sequence>
<evidence type="ECO:0000313" key="2">
    <source>
        <dbReference type="EMBL" id="KAJ7675073.1"/>
    </source>
</evidence>
<reference evidence="2" key="1">
    <citation type="submission" date="2023-03" db="EMBL/GenBank/DDBJ databases">
        <title>Massive genome expansion in bonnet fungi (Mycena s.s.) driven by repeated elements and novel gene families across ecological guilds.</title>
        <authorList>
            <consortium name="Lawrence Berkeley National Laboratory"/>
            <person name="Harder C.B."/>
            <person name="Miyauchi S."/>
            <person name="Viragh M."/>
            <person name="Kuo A."/>
            <person name="Thoen E."/>
            <person name="Andreopoulos B."/>
            <person name="Lu D."/>
            <person name="Skrede I."/>
            <person name="Drula E."/>
            <person name="Henrissat B."/>
            <person name="Morin E."/>
            <person name="Kohler A."/>
            <person name="Barry K."/>
            <person name="LaButti K."/>
            <person name="Morin E."/>
            <person name="Salamov A."/>
            <person name="Lipzen A."/>
            <person name="Mereny Z."/>
            <person name="Hegedus B."/>
            <person name="Baldrian P."/>
            <person name="Stursova M."/>
            <person name="Weitz H."/>
            <person name="Taylor A."/>
            <person name="Grigoriev I.V."/>
            <person name="Nagy L.G."/>
            <person name="Martin F."/>
            <person name="Kauserud H."/>
        </authorList>
    </citation>
    <scope>NUCLEOTIDE SEQUENCE</scope>
    <source>
        <strain evidence="2">CBHHK067</strain>
    </source>
</reference>
<evidence type="ECO:0000256" key="1">
    <source>
        <dbReference type="SAM" id="MobiDB-lite"/>
    </source>
</evidence>
<keyword evidence="3" id="KW-1185">Reference proteome</keyword>
<feature type="compositionally biased region" description="Polar residues" evidence="1">
    <location>
        <begin position="388"/>
        <end position="401"/>
    </location>
</feature>
<protein>
    <submittedName>
        <fullName evidence="2">Uncharacterized protein</fullName>
    </submittedName>
</protein>
<feature type="region of interest" description="Disordered" evidence="1">
    <location>
        <begin position="46"/>
        <end position="71"/>
    </location>
</feature>
<feature type="region of interest" description="Disordered" evidence="1">
    <location>
        <begin position="375"/>
        <end position="401"/>
    </location>
</feature>
<comment type="caution">
    <text evidence="2">The sequence shown here is derived from an EMBL/GenBank/DDBJ whole genome shotgun (WGS) entry which is preliminary data.</text>
</comment>
<feature type="region of interest" description="Disordered" evidence="1">
    <location>
        <begin position="195"/>
        <end position="248"/>
    </location>
</feature>
<dbReference type="Proteomes" id="UP001221757">
    <property type="component" value="Unassembled WGS sequence"/>
</dbReference>
<evidence type="ECO:0000313" key="3">
    <source>
        <dbReference type="Proteomes" id="UP001221757"/>
    </source>
</evidence>
<proteinExistence type="predicted"/>
<dbReference type="EMBL" id="JARKIE010000153">
    <property type="protein sequence ID" value="KAJ7675073.1"/>
    <property type="molecule type" value="Genomic_DNA"/>
</dbReference>
<name>A0AAD7D2B5_MYCRO</name>
<dbReference type="AlphaFoldDB" id="A0AAD7D2B5"/>
<feature type="compositionally biased region" description="Basic and acidic residues" evidence="1">
    <location>
        <begin position="195"/>
        <end position="217"/>
    </location>
</feature>